<dbReference type="Gene3D" id="3.30.479.30">
    <property type="entry name" value="Band 7 domain"/>
    <property type="match status" value="1"/>
</dbReference>
<dbReference type="GO" id="GO:0070528">
    <property type="term" value="P:protein kinase C signaling"/>
    <property type="evidence" value="ECO:0007669"/>
    <property type="project" value="TreeGrafter"/>
</dbReference>
<dbReference type="SUPFAM" id="SSF117892">
    <property type="entry name" value="Band 7/SPFH domain"/>
    <property type="match status" value="1"/>
</dbReference>
<dbReference type="InterPro" id="IPR001107">
    <property type="entry name" value="Band_7"/>
</dbReference>
<protein>
    <recommendedName>
        <fullName evidence="6">Band 7 domain-containing protein</fullName>
    </recommendedName>
</protein>
<dbReference type="GO" id="GO:0045807">
    <property type="term" value="P:positive regulation of endocytosis"/>
    <property type="evidence" value="ECO:0007669"/>
    <property type="project" value="TreeGrafter"/>
</dbReference>
<dbReference type="GO" id="GO:1901890">
    <property type="term" value="P:positive regulation of cell junction assembly"/>
    <property type="evidence" value="ECO:0007669"/>
    <property type="project" value="TreeGrafter"/>
</dbReference>
<reference evidence="7" key="1">
    <citation type="submission" date="2015-09" db="EMBL/GenBank/DDBJ databases">
        <title>Scylla olivacea transcriptome.</title>
        <authorList>
            <person name="Ikhwanuddin M."/>
        </authorList>
    </citation>
    <scope>NUCLEOTIDE SEQUENCE</scope>
</reference>
<evidence type="ECO:0000259" key="6">
    <source>
        <dbReference type="Pfam" id="PF01145"/>
    </source>
</evidence>
<dbReference type="PANTHER" id="PTHR13806">
    <property type="entry name" value="FLOTILLIN-RELATED"/>
    <property type="match status" value="1"/>
</dbReference>
<feature type="domain" description="Band 7" evidence="6">
    <location>
        <begin position="9"/>
        <end position="187"/>
    </location>
</feature>
<comment type="similarity">
    <text evidence="2 4">Belongs to the band 7/mec-2 family. Flotillin subfamily.</text>
</comment>
<dbReference type="EMBL" id="GDRN01088891">
    <property type="protein sequence ID" value="JAI60755.1"/>
    <property type="molecule type" value="Transcribed_RNA"/>
</dbReference>
<organism evidence="7">
    <name type="scientific">Scylla olivacea</name>
    <name type="common">Orange mud crab</name>
    <name type="synonym">Cancer olivacea</name>
    <dbReference type="NCBI Taxonomy" id="85551"/>
    <lineage>
        <taxon>Eukaryota</taxon>
        <taxon>Metazoa</taxon>
        <taxon>Ecdysozoa</taxon>
        <taxon>Arthropoda</taxon>
        <taxon>Crustacea</taxon>
        <taxon>Multicrustacea</taxon>
        <taxon>Malacostraca</taxon>
        <taxon>Eumalacostraca</taxon>
        <taxon>Eucarida</taxon>
        <taxon>Decapoda</taxon>
        <taxon>Pleocyemata</taxon>
        <taxon>Brachyura</taxon>
        <taxon>Eubrachyura</taxon>
        <taxon>Portunoidea</taxon>
        <taxon>Portunidae</taxon>
        <taxon>Portuninae</taxon>
        <taxon>Scylla</taxon>
    </lineage>
</organism>
<feature type="coiled-coil region" evidence="5">
    <location>
        <begin position="261"/>
        <end position="288"/>
    </location>
</feature>
<sequence length="426" mass="46818">MIPIFLTCGPSEVLVVSGIGYSPPAMITGGRVLVVPCLMRWNRLSLNVMTIQIDSPDVYTSQGVALKVSGVAQVKISTQHPEVLAAACEHFLDKNGSQIESLITATLEGHQRGIMGTMTVEDIYRNRKLFNQRVFEVASKDLYQLGLHVISYTIRDLSDKMGYLAALGKGRTAEIQRDARIGEAEAKRDATIQKSIASEELLAAKFANDTLVAKAQRDFQLKKAAYDQEVRARQAETDLAFELQSCKVKQKIKEEAMETQVVERKAKILVEEQEIQRAEKRLESSVKQPAEAEKYRMETIATAKKQQLLLEAEAAAEAKQLKGEAEASAIMAKANAEAIQMHHKAEAWKEFEDAALLSMYLETLPKMINGISSALSNAKCVKMVSSGDSGVGAQKLTKEVMDITSSVPSMVKNLTGIDLLKNLRSA</sequence>
<comment type="subcellular location">
    <subcellularLocation>
        <location evidence="1">Membrane</location>
    </subcellularLocation>
</comment>
<dbReference type="GO" id="GO:2000049">
    <property type="term" value="P:positive regulation of cell-cell adhesion mediated by cadherin"/>
    <property type="evidence" value="ECO:0007669"/>
    <property type="project" value="TreeGrafter"/>
</dbReference>
<keyword evidence="5" id="KW-0175">Coiled coil</keyword>
<evidence type="ECO:0000256" key="3">
    <source>
        <dbReference type="ARBA" id="ARBA00023136"/>
    </source>
</evidence>
<dbReference type="GO" id="GO:0016600">
    <property type="term" value="C:flotillin complex"/>
    <property type="evidence" value="ECO:0007669"/>
    <property type="project" value="TreeGrafter"/>
</dbReference>
<evidence type="ECO:0000313" key="7">
    <source>
        <dbReference type="EMBL" id="JAI60756.1"/>
    </source>
</evidence>
<evidence type="ECO:0000256" key="2">
    <source>
        <dbReference type="ARBA" id="ARBA00007161"/>
    </source>
</evidence>
<dbReference type="AlphaFoldDB" id="A0A0P4VXU6"/>
<proteinExistence type="inferred from homology"/>
<accession>A0A0P4VXU6</accession>
<keyword evidence="3" id="KW-0472">Membrane</keyword>
<evidence type="ECO:0000256" key="4">
    <source>
        <dbReference type="RuleBase" id="RU366054"/>
    </source>
</evidence>
<name>A0A0P4VXU6_SCYOL</name>
<evidence type="ECO:0000256" key="1">
    <source>
        <dbReference type="ARBA" id="ARBA00004370"/>
    </source>
</evidence>
<dbReference type="CDD" id="cd03399">
    <property type="entry name" value="SPFH_flotillin"/>
    <property type="match status" value="1"/>
</dbReference>
<dbReference type="Pfam" id="PF01145">
    <property type="entry name" value="Band_7"/>
    <property type="match status" value="1"/>
</dbReference>
<dbReference type="EMBL" id="GDRN01088890">
    <property type="protein sequence ID" value="JAI60756.1"/>
    <property type="molecule type" value="Transcribed_RNA"/>
</dbReference>
<dbReference type="GO" id="GO:0072659">
    <property type="term" value="P:protein localization to plasma membrane"/>
    <property type="evidence" value="ECO:0007669"/>
    <property type="project" value="TreeGrafter"/>
</dbReference>
<dbReference type="GO" id="GO:0002020">
    <property type="term" value="F:protease binding"/>
    <property type="evidence" value="ECO:0007669"/>
    <property type="project" value="TreeGrafter"/>
</dbReference>
<dbReference type="GO" id="GO:0002090">
    <property type="term" value="P:regulation of receptor internalization"/>
    <property type="evidence" value="ECO:0007669"/>
    <property type="project" value="TreeGrafter"/>
</dbReference>
<evidence type="ECO:0000256" key="5">
    <source>
        <dbReference type="SAM" id="Coils"/>
    </source>
</evidence>
<dbReference type="InterPro" id="IPR036013">
    <property type="entry name" value="Band_7/SPFH_dom_sf"/>
</dbReference>
<dbReference type="PANTHER" id="PTHR13806:SF46">
    <property type="entry name" value="FLOTILLIN-1-RELATED"/>
    <property type="match status" value="1"/>
</dbReference>
<dbReference type="InterPro" id="IPR027705">
    <property type="entry name" value="Flotillin_fam"/>
</dbReference>
<dbReference type="GO" id="GO:0031410">
    <property type="term" value="C:cytoplasmic vesicle"/>
    <property type="evidence" value="ECO:0007669"/>
    <property type="project" value="TreeGrafter"/>
</dbReference>